<feature type="transmembrane region" description="Helical" evidence="2">
    <location>
        <begin position="54"/>
        <end position="75"/>
    </location>
</feature>
<comment type="caution">
    <text evidence="4">The sequence shown here is derived from an EMBL/GenBank/DDBJ whole genome shotgun (WGS) entry which is preliminary data.</text>
</comment>
<keyword evidence="5" id="KW-1185">Reference proteome</keyword>
<feature type="coiled-coil region" evidence="1">
    <location>
        <begin position="128"/>
        <end position="180"/>
    </location>
</feature>
<evidence type="ECO:0000256" key="1">
    <source>
        <dbReference type="SAM" id="Coils"/>
    </source>
</evidence>
<evidence type="ECO:0000256" key="3">
    <source>
        <dbReference type="SAM" id="SignalP"/>
    </source>
</evidence>
<dbReference type="EMBL" id="AHKC01011964">
    <property type="protein sequence ID" value="EKF30561.1"/>
    <property type="molecule type" value="Genomic_DNA"/>
</dbReference>
<keyword evidence="3" id="KW-0732">Signal</keyword>
<proteinExistence type="predicted"/>
<keyword evidence="1" id="KW-0175">Coiled coil</keyword>
<dbReference type="AlphaFoldDB" id="K2N7C1"/>
<protein>
    <submittedName>
        <fullName evidence="4">Uncharacterized protein</fullName>
    </submittedName>
</protein>
<dbReference type="Proteomes" id="UP000007350">
    <property type="component" value="Unassembled WGS sequence"/>
</dbReference>
<evidence type="ECO:0000256" key="2">
    <source>
        <dbReference type="SAM" id="Phobius"/>
    </source>
</evidence>
<gene>
    <name evidence="4" type="ORF">MOQ_005623</name>
</gene>
<evidence type="ECO:0000313" key="4">
    <source>
        <dbReference type="EMBL" id="EKF30561.1"/>
    </source>
</evidence>
<name>K2N7C1_TRYCR</name>
<feature type="transmembrane region" description="Helical" evidence="2">
    <location>
        <begin position="81"/>
        <end position="100"/>
    </location>
</feature>
<feature type="signal peptide" evidence="3">
    <location>
        <begin position="1"/>
        <end position="16"/>
    </location>
</feature>
<accession>K2N7C1</accession>
<reference evidence="4 5" key="1">
    <citation type="journal article" date="2012" name="BMC Genomics">
        <title>Comparative genomic analysis of human infective Trypanosoma cruzi lineages with the bat-restricted subspecies T. cruzi marinkellei.</title>
        <authorList>
            <person name="Franzen O."/>
            <person name="Talavera-Lopez C."/>
            <person name="Ochaya S."/>
            <person name="Butler C.E."/>
            <person name="Messenger L.A."/>
            <person name="Lewis M.D."/>
            <person name="Llewellyn M.S."/>
            <person name="Marinkelle C.J."/>
            <person name="Tyler K.M."/>
            <person name="Miles M.A."/>
            <person name="Andersson B."/>
        </authorList>
    </citation>
    <scope>NUCLEOTIDE SEQUENCE [LARGE SCALE GENOMIC DNA]</scope>
    <source>
        <strain evidence="4 5">B7</strain>
    </source>
</reference>
<keyword evidence="2" id="KW-1133">Transmembrane helix</keyword>
<dbReference type="OrthoDB" id="246348at2759"/>
<organism evidence="4 5">
    <name type="scientific">Trypanosoma cruzi marinkellei</name>
    <dbReference type="NCBI Taxonomy" id="85056"/>
    <lineage>
        <taxon>Eukaryota</taxon>
        <taxon>Discoba</taxon>
        <taxon>Euglenozoa</taxon>
        <taxon>Kinetoplastea</taxon>
        <taxon>Metakinetoplastina</taxon>
        <taxon>Trypanosomatida</taxon>
        <taxon>Trypanosomatidae</taxon>
        <taxon>Trypanosoma</taxon>
        <taxon>Schizotrypanum</taxon>
    </lineage>
</organism>
<keyword evidence="2" id="KW-0812">Transmembrane</keyword>
<feature type="chain" id="PRO_5003861878" evidence="3">
    <location>
        <begin position="17"/>
        <end position="315"/>
    </location>
</feature>
<sequence length="315" mass="37536">MRVCVVLFLFSPFLLGDYLAKMIHKRSGVLIVLHELIQIWHGRHEFYLRCGLRLSTVCLSFFYFVAVLVVVFFFFFFFSLAAVFVVFFVVVVVVVLLSWVQKMAYSRKELRAVQDRLEYVERREKEREQDLYEQLKSMQLELSQMQGNFTSAENECRQEISRLQREWQKATAAAKEAQKKAENIWRDLILEERERLVTEHQQRERERFDSLHHVVESLADELARLSDIAAATRTGNSQLSSRVEQELERHRLWLKQHKREESEFLKLFEETCTQLQDALRHERRAREESMNRIEKLLTRRGVDSATALASNFHRF</sequence>
<keyword evidence="2" id="KW-0472">Membrane</keyword>
<evidence type="ECO:0000313" key="5">
    <source>
        <dbReference type="Proteomes" id="UP000007350"/>
    </source>
</evidence>